<reference evidence="4 5" key="1">
    <citation type="submission" date="2018-11" db="EMBL/GenBank/DDBJ databases">
        <title>Proposal to divide the Flavobacteriaceae and reorganize its genera based on Amino Acid Identity values calculated from whole genome sequences.</title>
        <authorList>
            <person name="Nicholson A.C."/>
            <person name="Gulvik C.A."/>
            <person name="Whitney A.M."/>
            <person name="Humrighouse B.W."/>
            <person name="Bell M."/>
            <person name="Holmes B."/>
            <person name="Steigerwalt A.G."/>
            <person name="Villarma A."/>
            <person name="Sheth M."/>
            <person name="Batra D."/>
            <person name="Pryor J."/>
            <person name="Bernardet J.-F."/>
            <person name="Hugo C."/>
            <person name="Kampfer P."/>
            <person name="Newman J."/>
            <person name="McQuiston J.R."/>
        </authorList>
    </citation>
    <scope>NUCLEOTIDE SEQUENCE [LARGE SCALE GENOMIC DNA]</scope>
    <source>
        <strain evidence="2 4">G0207</strain>
        <strain evidence="3 5">H5143</strain>
    </source>
</reference>
<evidence type="ECO:0000313" key="2">
    <source>
        <dbReference type="EMBL" id="AZA88131.1"/>
    </source>
</evidence>
<evidence type="ECO:0000313" key="3">
    <source>
        <dbReference type="EMBL" id="AZA96692.1"/>
    </source>
</evidence>
<dbReference type="Pfam" id="PF20448">
    <property type="entry name" value="DUF6705"/>
    <property type="match status" value="1"/>
</dbReference>
<dbReference type="OrthoDB" id="1274930at2"/>
<dbReference type="RefSeq" id="WP_123850677.1">
    <property type="nucleotide sequence ID" value="NZ_CP033912.1"/>
</dbReference>
<dbReference type="Proteomes" id="UP000281741">
    <property type="component" value="Chromosome"/>
</dbReference>
<accession>A0A3G6MKG3</accession>
<proteinExistence type="predicted"/>
<protein>
    <recommendedName>
        <fullName evidence="1">DUF6705 domain-containing protein</fullName>
    </recommendedName>
</protein>
<dbReference type="InterPro" id="IPR046551">
    <property type="entry name" value="DUF6705"/>
</dbReference>
<evidence type="ECO:0000313" key="5">
    <source>
        <dbReference type="Proteomes" id="UP000281741"/>
    </source>
</evidence>
<feature type="domain" description="DUF6705" evidence="1">
    <location>
        <begin position="1"/>
        <end position="182"/>
    </location>
</feature>
<dbReference type="Proteomes" id="UP000274073">
    <property type="component" value="Chromosome"/>
</dbReference>
<dbReference type="EMBL" id="CP033912">
    <property type="protein sequence ID" value="AZA96692.1"/>
    <property type="molecule type" value="Genomic_DNA"/>
</dbReference>
<dbReference type="AlphaFoldDB" id="A0A3G6MKG3"/>
<dbReference type="EMBL" id="CP033915">
    <property type="protein sequence ID" value="AZA88131.1"/>
    <property type="molecule type" value="Genomic_DNA"/>
</dbReference>
<organism evidence="2 4">
    <name type="scientific">Chryseobacterium shandongense</name>
    <dbReference type="NCBI Taxonomy" id="1493872"/>
    <lineage>
        <taxon>Bacteria</taxon>
        <taxon>Pseudomonadati</taxon>
        <taxon>Bacteroidota</taxon>
        <taxon>Flavobacteriia</taxon>
        <taxon>Flavobacteriales</taxon>
        <taxon>Weeksellaceae</taxon>
        <taxon>Chryseobacterium group</taxon>
        <taxon>Chryseobacterium</taxon>
    </lineage>
</organism>
<name>A0A3G6MKG3_9FLAO</name>
<dbReference type="KEGG" id="csha:EG350_02980"/>
<gene>
    <name evidence="2" type="ORF">EG349_15685</name>
    <name evidence="3" type="ORF">EG353_14470</name>
</gene>
<evidence type="ECO:0000259" key="1">
    <source>
        <dbReference type="Pfam" id="PF20448"/>
    </source>
</evidence>
<evidence type="ECO:0000313" key="4">
    <source>
        <dbReference type="Proteomes" id="UP000274073"/>
    </source>
</evidence>
<sequence length="182" mass="20848">MKSVLLLIIFAVVSFKSQSPVYTLGQSPINKPQNSYIKDTNNILNKFEGTWKYSENGKVFTIVLQKVEMVFIIDYYKDLLKGEYKYINNGITIVDTSNFPLLKSKLTGAKLWEGNANKITLFFDDPERPKMSCEVTLTYSNINGIEKLHWDLKLTGYVSSRDPNMSQATDFRVPTNVELIKQ</sequence>
<keyword evidence="5" id="KW-1185">Reference proteome</keyword>